<evidence type="ECO:0000313" key="2">
    <source>
        <dbReference type="Proteomes" id="UP000008332"/>
    </source>
</evidence>
<protein>
    <submittedName>
        <fullName evidence="1">Uncharacterized protein</fullName>
    </submittedName>
</protein>
<sequence length="120" mass="13833">MGRILMGACQPACVGINDFCWIRKKRISKFRGNPMHTIFLIDPKHLAVAHQFQFLAAHRQLNSKVHVRTQRWRSVNFKINASCADIAGQAMNITDFDWQRGLESDCTSPMHQGWFFILDS</sequence>
<name>Q220Z7_ALBFT</name>
<organism evidence="1 2">
    <name type="scientific">Albidiferax ferrireducens (strain ATCC BAA-621 / DSM 15236 / T118)</name>
    <name type="common">Rhodoferax ferrireducens</name>
    <dbReference type="NCBI Taxonomy" id="338969"/>
    <lineage>
        <taxon>Bacteria</taxon>
        <taxon>Pseudomonadati</taxon>
        <taxon>Pseudomonadota</taxon>
        <taxon>Betaproteobacteria</taxon>
        <taxon>Burkholderiales</taxon>
        <taxon>Comamonadaceae</taxon>
        <taxon>Rhodoferax</taxon>
    </lineage>
</organism>
<keyword evidence="2" id="KW-1185">Reference proteome</keyword>
<dbReference type="Proteomes" id="UP000008332">
    <property type="component" value="Chromosome"/>
</dbReference>
<reference evidence="2" key="1">
    <citation type="submission" date="2006-02" db="EMBL/GenBank/DDBJ databases">
        <title>Complete sequence of chromosome of Rhodoferax ferrireducens DSM 15236.</title>
        <authorList>
            <person name="Copeland A."/>
            <person name="Lucas S."/>
            <person name="Lapidus A."/>
            <person name="Barry K."/>
            <person name="Detter J.C."/>
            <person name="Glavina del Rio T."/>
            <person name="Hammon N."/>
            <person name="Israni S."/>
            <person name="Pitluck S."/>
            <person name="Brettin T."/>
            <person name="Bruce D."/>
            <person name="Han C."/>
            <person name="Tapia R."/>
            <person name="Gilna P."/>
            <person name="Kiss H."/>
            <person name="Schmutz J."/>
            <person name="Larimer F."/>
            <person name="Land M."/>
            <person name="Kyrpides N."/>
            <person name="Ivanova N."/>
            <person name="Richardson P."/>
        </authorList>
    </citation>
    <scope>NUCLEOTIDE SEQUENCE [LARGE SCALE GENOMIC DNA]</scope>
    <source>
        <strain evidence="2">ATCC BAA-621 / DSM 15236 / T118</strain>
    </source>
</reference>
<dbReference type="HOGENOM" id="CLU_2047895_0_0_4"/>
<gene>
    <name evidence="1" type="ordered locus">Rfer_0655</name>
</gene>
<dbReference type="EMBL" id="CP000267">
    <property type="protein sequence ID" value="ABD68406.1"/>
    <property type="molecule type" value="Genomic_DNA"/>
</dbReference>
<dbReference type="KEGG" id="rfr:Rfer_0655"/>
<accession>Q220Z7</accession>
<proteinExistence type="predicted"/>
<dbReference type="AlphaFoldDB" id="Q220Z7"/>
<evidence type="ECO:0000313" key="1">
    <source>
        <dbReference type="EMBL" id="ABD68406.1"/>
    </source>
</evidence>